<dbReference type="Pfam" id="PF00324">
    <property type="entry name" value="AA_permease"/>
    <property type="match status" value="1"/>
</dbReference>
<keyword evidence="4 5" id="KW-0472">Membrane</keyword>
<dbReference type="Proteomes" id="UP000294321">
    <property type="component" value="Chromosome"/>
</dbReference>
<sequence length="463" mass="49365">MSHSRKINVVEAFALSLATMAPTGSMAGNTGPGAKFAGVNLPIAFLIAAVAMLLVAVGFCEMSKHISAAGSVYAYNRASLGENWGFVSGWVMQLGYTVMGVAMCALSGTYASLILKNLGVSVSPMLIGFLLVLLMWFILSHGIKLTSNFSLVTESIALTILIVLSVTVLAKGGGNGGVNLKPFVPTVGASGITQGVVYTVLCFVGFEVACTVATRTKNPKRAIPLALLLTILGGMVIFVFVSYAVVIGFGTNDVAELAKSSAPLNVLAARFISPAMAVLVDFAIFLSTFGAAVCVTNGASYMYYAMGQQGYLPKTLGKFNYSHNAPSHAVHMVCGLDVLLYMLADFTKGNANTYLYYITLGAVCMIAIYMIGCVGSFVFFKKHAEFKHSFLKHDLAPVVGFVVLAFPLLSNFYPVPAFPLNFFPYFVLAWAACGYWMSRHHVKKAHLQKVNDNSNANNNEAAN</sequence>
<dbReference type="PIRSF" id="PIRSF006060">
    <property type="entry name" value="AA_transporter"/>
    <property type="match status" value="1"/>
</dbReference>
<gene>
    <name evidence="8" type="ORF">ELX58_00345</name>
</gene>
<feature type="transmembrane region" description="Helical" evidence="5">
    <location>
        <begin position="43"/>
        <end position="60"/>
    </location>
</feature>
<evidence type="ECO:0000259" key="7">
    <source>
        <dbReference type="Pfam" id="PF00324"/>
    </source>
</evidence>
<evidence type="ECO:0000256" key="2">
    <source>
        <dbReference type="ARBA" id="ARBA00022692"/>
    </source>
</evidence>
<protein>
    <submittedName>
        <fullName evidence="8">APC family permease</fullName>
    </submittedName>
</protein>
<feature type="transmembrane region" description="Helical" evidence="5">
    <location>
        <begin position="192"/>
        <end position="213"/>
    </location>
</feature>
<feature type="transmembrane region" description="Helical" evidence="5">
    <location>
        <begin position="121"/>
        <end position="139"/>
    </location>
</feature>
<evidence type="ECO:0000313" key="8">
    <source>
        <dbReference type="EMBL" id="QBP17661.1"/>
    </source>
</evidence>
<feature type="transmembrane region" description="Helical" evidence="5">
    <location>
        <begin position="356"/>
        <end position="379"/>
    </location>
</feature>
<dbReference type="InterPro" id="IPR050367">
    <property type="entry name" value="APC_superfamily"/>
</dbReference>
<evidence type="ECO:0000256" key="1">
    <source>
        <dbReference type="ARBA" id="ARBA00004141"/>
    </source>
</evidence>
<evidence type="ECO:0000256" key="3">
    <source>
        <dbReference type="ARBA" id="ARBA00022989"/>
    </source>
</evidence>
<dbReference type="GO" id="GO:0005886">
    <property type="term" value="C:plasma membrane"/>
    <property type="evidence" value="ECO:0007669"/>
    <property type="project" value="UniProtKB-SubCell"/>
</dbReference>
<keyword evidence="6" id="KW-0732">Signal</keyword>
<dbReference type="EMBL" id="CP034726">
    <property type="protein sequence ID" value="QBP17661.1"/>
    <property type="molecule type" value="Genomic_DNA"/>
</dbReference>
<feature type="transmembrane region" description="Helical" evidence="5">
    <location>
        <begin position="94"/>
        <end position="115"/>
    </location>
</feature>
<dbReference type="KEGG" id="lji:ELX58_00345"/>
<feature type="transmembrane region" description="Helical" evidence="5">
    <location>
        <begin position="391"/>
        <end position="410"/>
    </location>
</feature>
<feature type="chain" id="PRO_5020847914" evidence="6">
    <location>
        <begin position="28"/>
        <end position="463"/>
    </location>
</feature>
<dbReference type="GO" id="GO:0022857">
    <property type="term" value="F:transmembrane transporter activity"/>
    <property type="evidence" value="ECO:0007669"/>
    <property type="project" value="InterPro"/>
</dbReference>
<accession>A0A4P6ZIX6</accession>
<keyword evidence="9" id="KW-1185">Reference proteome</keyword>
<evidence type="ECO:0000256" key="4">
    <source>
        <dbReference type="ARBA" id="ARBA00023136"/>
    </source>
</evidence>
<dbReference type="RefSeq" id="WP_133441207.1">
    <property type="nucleotide sequence ID" value="NZ_CP034726.1"/>
</dbReference>
<feature type="transmembrane region" description="Helical" evidence="5">
    <location>
        <begin position="271"/>
        <end position="304"/>
    </location>
</feature>
<organism evidence="8 9">
    <name type="scientific">Acetilactobacillus jinshanensis</name>
    <dbReference type="NCBI Taxonomy" id="1720083"/>
    <lineage>
        <taxon>Bacteria</taxon>
        <taxon>Bacillati</taxon>
        <taxon>Bacillota</taxon>
        <taxon>Bacilli</taxon>
        <taxon>Lactobacillales</taxon>
        <taxon>Lactobacillaceae</taxon>
        <taxon>Acetilactobacillus</taxon>
    </lineage>
</organism>
<evidence type="ECO:0000256" key="6">
    <source>
        <dbReference type="SAM" id="SignalP"/>
    </source>
</evidence>
<dbReference type="PANTHER" id="PTHR42770:SF7">
    <property type="entry name" value="MEMBRANE PROTEIN"/>
    <property type="match status" value="1"/>
</dbReference>
<comment type="subcellular location">
    <subcellularLocation>
        <location evidence="1">Membrane</location>
        <topology evidence="1">Multi-pass membrane protein</topology>
    </subcellularLocation>
</comment>
<feature type="transmembrane region" description="Helical" evidence="5">
    <location>
        <begin position="422"/>
        <end position="438"/>
    </location>
</feature>
<evidence type="ECO:0000313" key="9">
    <source>
        <dbReference type="Proteomes" id="UP000294321"/>
    </source>
</evidence>
<feature type="signal peptide" evidence="6">
    <location>
        <begin position="1"/>
        <end position="27"/>
    </location>
</feature>
<feature type="domain" description="Amino acid permease/ SLC12A" evidence="7">
    <location>
        <begin position="15"/>
        <end position="395"/>
    </location>
</feature>
<feature type="transmembrane region" description="Helical" evidence="5">
    <location>
        <begin position="325"/>
        <end position="344"/>
    </location>
</feature>
<feature type="transmembrane region" description="Helical" evidence="5">
    <location>
        <begin position="225"/>
        <end position="251"/>
    </location>
</feature>
<dbReference type="Gene3D" id="1.20.1740.10">
    <property type="entry name" value="Amino acid/polyamine transporter I"/>
    <property type="match status" value="1"/>
</dbReference>
<keyword evidence="3 5" id="KW-1133">Transmembrane helix</keyword>
<proteinExistence type="predicted"/>
<keyword evidence="2 5" id="KW-0812">Transmembrane</keyword>
<dbReference type="OrthoDB" id="9762947at2"/>
<feature type="transmembrane region" description="Helical" evidence="5">
    <location>
        <begin position="151"/>
        <end position="172"/>
    </location>
</feature>
<evidence type="ECO:0000256" key="5">
    <source>
        <dbReference type="SAM" id="Phobius"/>
    </source>
</evidence>
<reference evidence="9" key="1">
    <citation type="submission" date="2018-12" db="EMBL/GenBank/DDBJ databases">
        <title>A new species of lactobacillus.</title>
        <authorList>
            <person name="Jian Y."/>
            <person name="Xin L."/>
            <person name="Hong Z.J."/>
            <person name="Ming L.Z."/>
            <person name="Hong X.Z."/>
        </authorList>
    </citation>
    <scope>NUCLEOTIDE SEQUENCE [LARGE SCALE GENOMIC DNA]</scope>
    <source>
        <strain evidence="9">HSLZ-75</strain>
    </source>
</reference>
<dbReference type="AlphaFoldDB" id="A0A4P6ZIX6"/>
<name>A0A4P6ZIX6_9LACO</name>
<dbReference type="PANTHER" id="PTHR42770">
    <property type="entry name" value="AMINO ACID TRANSPORTER-RELATED"/>
    <property type="match status" value="1"/>
</dbReference>
<dbReference type="InterPro" id="IPR004841">
    <property type="entry name" value="AA-permease/SLC12A_dom"/>
</dbReference>